<name>A0A9P4HSP2_9PEZI</name>
<dbReference type="Proteomes" id="UP000799776">
    <property type="component" value="Unassembled WGS sequence"/>
</dbReference>
<evidence type="ECO:0000313" key="1">
    <source>
        <dbReference type="EMBL" id="KAF2085842.1"/>
    </source>
</evidence>
<accession>A0A9P4HSP2</accession>
<proteinExistence type="predicted"/>
<dbReference type="AlphaFoldDB" id="A0A9P4HSP2"/>
<gene>
    <name evidence="1" type="ORF">K490DRAFT_67444</name>
</gene>
<dbReference type="EMBL" id="ML978728">
    <property type="protein sequence ID" value="KAF2085842.1"/>
    <property type="molecule type" value="Genomic_DNA"/>
</dbReference>
<protein>
    <submittedName>
        <fullName evidence="1">Uncharacterized protein</fullName>
    </submittedName>
</protein>
<comment type="caution">
    <text evidence="1">The sequence shown here is derived from an EMBL/GenBank/DDBJ whole genome shotgun (WGS) entry which is preliminary data.</text>
</comment>
<sequence>MRVTLLKAEYERHGIRLELLVGVYRPVLSTHGLDYLDIGALRRAYELLAGIRGTARPGSPGTR</sequence>
<reference evidence="1" key="1">
    <citation type="journal article" date="2020" name="Stud. Mycol.">
        <title>101 Dothideomycetes genomes: a test case for predicting lifestyles and emergence of pathogens.</title>
        <authorList>
            <person name="Haridas S."/>
            <person name="Albert R."/>
            <person name="Binder M."/>
            <person name="Bloem J."/>
            <person name="Labutti K."/>
            <person name="Salamov A."/>
            <person name="Andreopoulos B."/>
            <person name="Baker S."/>
            <person name="Barry K."/>
            <person name="Bills G."/>
            <person name="Bluhm B."/>
            <person name="Cannon C."/>
            <person name="Castanera R."/>
            <person name="Culley D."/>
            <person name="Daum C."/>
            <person name="Ezra D."/>
            <person name="Gonzalez J."/>
            <person name="Henrissat B."/>
            <person name="Kuo A."/>
            <person name="Liang C."/>
            <person name="Lipzen A."/>
            <person name="Lutzoni F."/>
            <person name="Magnuson J."/>
            <person name="Mondo S."/>
            <person name="Nolan M."/>
            <person name="Ohm R."/>
            <person name="Pangilinan J."/>
            <person name="Park H.-J."/>
            <person name="Ramirez L."/>
            <person name="Alfaro M."/>
            <person name="Sun H."/>
            <person name="Tritt A."/>
            <person name="Yoshinaga Y."/>
            <person name="Zwiers L.-H."/>
            <person name="Turgeon B."/>
            <person name="Goodwin S."/>
            <person name="Spatafora J."/>
            <person name="Crous P."/>
            <person name="Grigoriev I."/>
        </authorList>
    </citation>
    <scope>NUCLEOTIDE SEQUENCE</scope>
    <source>
        <strain evidence="1">CBS 121410</strain>
    </source>
</reference>
<keyword evidence="2" id="KW-1185">Reference proteome</keyword>
<evidence type="ECO:0000313" key="2">
    <source>
        <dbReference type="Proteomes" id="UP000799776"/>
    </source>
</evidence>
<organism evidence="1 2">
    <name type="scientific">Saccharata proteae CBS 121410</name>
    <dbReference type="NCBI Taxonomy" id="1314787"/>
    <lineage>
        <taxon>Eukaryota</taxon>
        <taxon>Fungi</taxon>
        <taxon>Dikarya</taxon>
        <taxon>Ascomycota</taxon>
        <taxon>Pezizomycotina</taxon>
        <taxon>Dothideomycetes</taxon>
        <taxon>Dothideomycetes incertae sedis</taxon>
        <taxon>Botryosphaeriales</taxon>
        <taxon>Saccharataceae</taxon>
        <taxon>Saccharata</taxon>
    </lineage>
</organism>